<feature type="region of interest" description="Disordered" evidence="1">
    <location>
        <begin position="77"/>
        <end position="99"/>
    </location>
</feature>
<dbReference type="AlphaFoldDB" id="A0A6G4ZWV4"/>
<feature type="chain" id="PRO_5036175335" evidence="2">
    <location>
        <begin position="27"/>
        <end position="182"/>
    </location>
</feature>
<proteinExistence type="evidence at transcript level"/>
<organism evidence="3">
    <name type="scientific">Carausius morosus</name>
    <name type="common">Indian stick insect</name>
    <name type="synonym">Dixippus morosus</name>
    <dbReference type="NCBI Taxonomy" id="7022"/>
    <lineage>
        <taxon>Eukaryota</taxon>
        <taxon>Metazoa</taxon>
        <taxon>Ecdysozoa</taxon>
        <taxon>Arthropoda</taxon>
        <taxon>Hexapoda</taxon>
        <taxon>Insecta</taxon>
        <taxon>Pterygota</taxon>
        <taxon>Neoptera</taxon>
        <taxon>Polyneoptera</taxon>
        <taxon>Phasmatodea</taxon>
        <taxon>Verophasmatodea</taxon>
        <taxon>Anareolatae</taxon>
        <taxon>Lonchodidae</taxon>
        <taxon>Lonchodinae</taxon>
        <taxon>Carausius</taxon>
    </lineage>
</organism>
<evidence type="ECO:0000256" key="1">
    <source>
        <dbReference type="SAM" id="MobiDB-lite"/>
    </source>
</evidence>
<evidence type="ECO:0000256" key="2">
    <source>
        <dbReference type="SAM" id="SignalP"/>
    </source>
</evidence>
<keyword evidence="2" id="KW-0732">Signal</keyword>
<protein>
    <submittedName>
        <fullName evidence="3">RFLamide</fullName>
    </submittedName>
</protein>
<evidence type="ECO:0000313" key="3">
    <source>
        <dbReference type="EMBL" id="NHI24428.1"/>
    </source>
</evidence>
<accession>A0A6G4ZWV4</accession>
<name>A0A6G4ZWV4_CARMO</name>
<feature type="signal peptide" evidence="2">
    <location>
        <begin position="1"/>
        <end position="26"/>
    </location>
</feature>
<reference evidence="3" key="1">
    <citation type="journal article" date="2018" name="J. Proteome Res.">
        <title>Transcriptomic and Neuropeptidomic Analysis of the Stick Insect, Carausius morosus.</title>
        <authorList>
            <person name="Liessem S"/>
            <person name="Ragionieri L"/>
            <person name="Neupert S"/>
            <person name="Buschges A"/>
            <person name="Predel R."/>
        </authorList>
    </citation>
    <scope>NUCLEOTIDE SEQUENCE</scope>
    <source>
        <strain evidence="3">Adult female</strain>
        <tissue evidence="3">Central nervous system</tissue>
    </source>
</reference>
<sequence>MYGVHNGLLTASALLLLLATYCGVCADTAEQDLVPPGLQPDTGVAAEGVAQLTDADLDTLAAYLGLLLLREDGEGPLVYVEDDDDNDPPPPPPQSYDVPLPWKRSRYYRRYPWKRQNGRGRTYRADDNRYMCNPSREDVFQLLVALHEARAGNTGRTVNFCNRKRPASAIFTNIRFLGRRRK</sequence>
<reference evidence="4" key="2">
    <citation type="journal article" date="2021" name="J. Neurosci.">
        <title>Neuromodulation Can Be Simple: Myoinhibitory Peptide, Contained in Dedicated Regulatory Pathways, Is the Only Neurally-Mediated Peptide Modulator of Stick Insect Leg Muscle.</title>
        <authorList>
            <person name="Liessem S."/>
            <person name="Kowatschew D."/>
            <person name="Dippel S."/>
            <person name="Blanke A."/>
            <person name="Korsching S."/>
            <person name="Guschlbauer C."/>
            <person name="Hooper S.L."/>
            <person name="Predel R."/>
            <person name="Buschges A."/>
        </authorList>
    </citation>
    <scope>NUCLEOTIDE SEQUENCE</scope>
</reference>
<evidence type="ECO:0000313" key="4">
    <source>
        <dbReference type="EMBL" id="UES72916.1"/>
    </source>
</evidence>
<dbReference type="EMBL" id="MT879290">
    <property type="protein sequence ID" value="UES72916.1"/>
    <property type="molecule type" value="mRNA"/>
</dbReference>
<dbReference type="EMBL" id="GFAX01028460">
    <property type="protein sequence ID" value="NHI24428.1"/>
    <property type="molecule type" value="Transcribed_RNA"/>
</dbReference>